<dbReference type="KEGG" id="phao:HF685_01655"/>
<reference evidence="3 4" key="1">
    <citation type="submission" date="2020-04" db="EMBL/GenBank/DDBJ databases">
        <title>Genome sequence for Sphingorhabdus sp. strain M1.</title>
        <authorList>
            <person name="Park S.-J."/>
        </authorList>
    </citation>
    <scope>NUCLEOTIDE SEQUENCE [LARGE SCALE GENOMIC DNA]</scope>
    <source>
        <strain evidence="3 4">JK6</strain>
    </source>
</reference>
<dbReference type="GO" id="GO:0071111">
    <property type="term" value="F:cyclic-guanylate-specific phosphodiesterase activity"/>
    <property type="evidence" value="ECO:0007669"/>
    <property type="project" value="InterPro"/>
</dbReference>
<protein>
    <submittedName>
        <fullName evidence="3">EAL domain-containing protein</fullName>
    </submittedName>
</protein>
<dbReference type="InterPro" id="IPR000160">
    <property type="entry name" value="GGDEF_dom"/>
</dbReference>
<dbReference type="InterPro" id="IPR001633">
    <property type="entry name" value="EAL_dom"/>
</dbReference>
<keyword evidence="4" id="KW-1185">Reference proteome</keyword>
<dbReference type="Proteomes" id="UP000501600">
    <property type="component" value="Chromosome"/>
</dbReference>
<dbReference type="Gene3D" id="3.40.50.2300">
    <property type="match status" value="1"/>
</dbReference>
<organism evidence="3 4">
    <name type="scientific">Parasphingorhabdus halotolerans</name>
    <dbReference type="NCBI Taxonomy" id="2725558"/>
    <lineage>
        <taxon>Bacteria</taxon>
        <taxon>Pseudomonadati</taxon>
        <taxon>Pseudomonadota</taxon>
        <taxon>Alphaproteobacteria</taxon>
        <taxon>Sphingomonadales</taxon>
        <taxon>Sphingomonadaceae</taxon>
        <taxon>Parasphingorhabdus</taxon>
    </lineage>
</organism>
<dbReference type="SUPFAM" id="SSF55073">
    <property type="entry name" value="Nucleotide cyclase"/>
    <property type="match status" value="1"/>
</dbReference>
<feature type="domain" description="EAL" evidence="1">
    <location>
        <begin position="408"/>
        <end position="661"/>
    </location>
</feature>
<evidence type="ECO:0000313" key="3">
    <source>
        <dbReference type="EMBL" id="QJB68166.1"/>
    </source>
</evidence>
<dbReference type="InterPro" id="IPR029787">
    <property type="entry name" value="Nucleotide_cyclase"/>
</dbReference>
<dbReference type="SMART" id="SM00267">
    <property type="entry name" value="GGDEF"/>
    <property type="match status" value="1"/>
</dbReference>
<dbReference type="Pfam" id="PF00990">
    <property type="entry name" value="GGDEF"/>
    <property type="match status" value="1"/>
</dbReference>
<dbReference type="PROSITE" id="PS50883">
    <property type="entry name" value="EAL"/>
    <property type="match status" value="1"/>
</dbReference>
<feature type="domain" description="GGDEF" evidence="2">
    <location>
        <begin position="264"/>
        <end position="400"/>
    </location>
</feature>
<gene>
    <name evidence="3" type="ORF">HF685_01655</name>
</gene>
<dbReference type="RefSeq" id="WP_168818010.1">
    <property type="nucleotide sequence ID" value="NZ_CP051217.1"/>
</dbReference>
<dbReference type="Pfam" id="PF00563">
    <property type="entry name" value="EAL"/>
    <property type="match status" value="1"/>
</dbReference>
<dbReference type="InterPro" id="IPR050706">
    <property type="entry name" value="Cyclic-di-GMP_PDE-like"/>
</dbReference>
<dbReference type="PANTHER" id="PTHR33121">
    <property type="entry name" value="CYCLIC DI-GMP PHOSPHODIESTERASE PDEF"/>
    <property type="match status" value="1"/>
</dbReference>
<name>A0A6H2DKI2_9SPHN</name>
<dbReference type="SUPFAM" id="SSF141868">
    <property type="entry name" value="EAL domain-like"/>
    <property type="match status" value="1"/>
</dbReference>
<dbReference type="PANTHER" id="PTHR33121:SF70">
    <property type="entry name" value="SIGNALING PROTEIN YKOW"/>
    <property type="match status" value="1"/>
</dbReference>
<accession>A0A6H2DKI2</accession>
<dbReference type="AlphaFoldDB" id="A0A6H2DKI2"/>
<evidence type="ECO:0000313" key="4">
    <source>
        <dbReference type="Proteomes" id="UP000501600"/>
    </source>
</evidence>
<dbReference type="Gene3D" id="3.30.70.270">
    <property type="match status" value="1"/>
</dbReference>
<dbReference type="InterPro" id="IPR043128">
    <property type="entry name" value="Rev_trsase/Diguanyl_cyclase"/>
</dbReference>
<dbReference type="PROSITE" id="PS50887">
    <property type="entry name" value="GGDEF"/>
    <property type="match status" value="1"/>
</dbReference>
<dbReference type="EMBL" id="CP051217">
    <property type="protein sequence ID" value="QJB68166.1"/>
    <property type="molecule type" value="Genomic_DNA"/>
</dbReference>
<dbReference type="InterPro" id="IPR011006">
    <property type="entry name" value="CheY-like_superfamily"/>
</dbReference>
<dbReference type="CDD" id="cd01948">
    <property type="entry name" value="EAL"/>
    <property type="match status" value="1"/>
</dbReference>
<dbReference type="InterPro" id="IPR035919">
    <property type="entry name" value="EAL_sf"/>
</dbReference>
<evidence type="ECO:0000259" key="1">
    <source>
        <dbReference type="PROSITE" id="PS50883"/>
    </source>
</evidence>
<evidence type="ECO:0000259" key="2">
    <source>
        <dbReference type="PROSITE" id="PS50887"/>
    </source>
</evidence>
<sequence>MLSFHDRDPLAAEIAGFGWQVSSARRGENLRARFLSSNALVAVVDVRQDEKAGIAAISELSQLSQDGGIAILALAGKASESDIGEKAYDAGATHFLDYESPRADLMQAIRFAYRYVENIHGGPSAMQAFDNLLDHSKEKWSCSRRDFSQRWVSEPLRERLKTVDFDMYPITGIYRQLEADERQRVRGAMGRIRDGSSQAAVPHILNGKNVIHHLHASGDTFYGRIEEVASEKNVDDWTDRDLLSGLRKGSAARAWIKDRLTEKRSLGLIAFGLKNFQTINAAFGRPVGDQVLRIIGQRLLLETGNHSKDECLVARIDGHNFLMAATLDQSDDRFKEFARHLLATIFDPAKIDGRNIQLVPRAGISIEKAASDEALVIRRVSLTLAEAMASGSGLIKISSGSSADILLEQRLESELAEAIENTEITVVLQPQFKVRTGQLVGAEALARWDHPKFGLLGASTLFSVAERAGLLGILSQHIHKIALVAGANWPDSLSFLRLSINVTAGDLAEQLFVQKLDDRLKDTGFDPGYLTIEITESGLISDMAASVERLHQLRERGIRIAIDDFGTGYSSLSYLKDLPLDYLKIDSGLTGDISGSKKDQIVVRSIIDMAQNLDLAVVAEGVESQVQLETLAEQGCEFFQGFLRSGALLPEEFEIFALRSN</sequence>
<dbReference type="Gene3D" id="3.20.20.450">
    <property type="entry name" value="EAL domain"/>
    <property type="match status" value="1"/>
</dbReference>
<dbReference type="SMART" id="SM00052">
    <property type="entry name" value="EAL"/>
    <property type="match status" value="1"/>
</dbReference>
<dbReference type="SUPFAM" id="SSF52172">
    <property type="entry name" value="CheY-like"/>
    <property type="match status" value="1"/>
</dbReference>
<proteinExistence type="predicted"/>